<proteinExistence type="predicted"/>
<dbReference type="EMBL" id="CP067089">
    <property type="protein sequence ID" value="QQO10209.1"/>
    <property type="molecule type" value="Genomic_DNA"/>
</dbReference>
<evidence type="ECO:0000313" key="3">
    <source>
        <dbReference type="Proteomes" id="UP000595917"/>
    </source>
</evidence>
<dbReference type="Proteomes" id="UP000595917">
    <property type="component" value="Chromosome"/>
</dbReference>
<dbReference type="AlphaFoldDB" id="A0A7T7XPR0"/>
<organism evidence="2 3">
    <name type="scientific">Breznakiella homolactica</name>
    <dbReference type="NCBI Taxonomy" id="2798577"/>
    <lineage>
        <taxon>Bacteria</taxon>
        <taxon>Pseudomonadati</taxon>
        <taxon>Spirochaetota</taxon>
        <taxon>Spirochaetia</taxon>
        <taxon>Spirochaetales</taxon>
        <taxon>Breznakiellaceae</taxon>
        <taxon>Breznakiella</taxon>
    </lineage>
</organism>
<name>A0A7T7XPR0_9SPIR</name>
<reference evidence="2" key="1">
    <citation type="submission" date="2021-01" db="EMBL/GenBank/DDBJ databases">
        <title>Description of Breznakiella homolactica.</title>
        <authorList>
            <person name="Song Y."/>
            <person name="Brune A."/>
        </authorList>
    </citation>
    <scope>NUCLEOTIDE SEQUENCE</scope>
    <source>
        <strain evidence="2">RmG30</strain>
    </source>
</reference>
<gene>
    <name evidence="2" type="ORF">JFL75_04615</name>
</gene>
<keyword evidence="3" id="KW-1185">Reference proteome</keyword>
<dbReference type="InterPro" id="IPR011989">
    <property type="entry name" value="ARM-like"/>
</dbReference>
<dbReference type="KEGG" id="bhc:JFL75_04615"/>
<dbReference type="SUPFAM" id="SSF48371">
    <property type="entry name" value="ARM repeat"/>
    <property type="match status" value="1"/>
</dbReference>
<accession>A0A7T7XPR0</accession>
<sequence length="236" mass="25956">MKSSEAQLRGRGLPSGQDRARFAGLPEEKLPRLLRSPEAAERTIAAERLGAAGKDGYIPLLCEALKSEKKLYTKLAVCDALAGYGAAAVPCLVPLLGTIGSNQHREPAIADLDKKCYPLPRDIVSRILMRIGPPALPGMIDIIEGSDRKKISEAVDVIGHITWNFRDFSAEQALTALHERSRGDELIFWKTIRAFQSFESERVRRLLENVLQNSGNAVFVREAQRSLARIAGRSAI</sequence>
<dbReference type="RefSeq" id="WP_215627513.1">
    <property type="nucleotide sequence ID" value="NZ_CP067089.2"/>
</dbReference>
<feature type="region of interest" description="Disordered" evidence="1">
    <location>
        <begin position="1"/>
        <end position="24"/>
    </location>
</feature>
<evidence type="ECO:0008006" key="4">
    <source>
        <dbReference type="Google" id="ProtNLM"/>
    </source>
</evidence>
<dbReference type="Gene3D" id="1.25.10.10">
    <property type="entry name" value="Leucine-rich Repeat Variant"/>
    <property type="match status" value="1"/>
</dbReference>
<dbReference type="InterPro" id="IPR016024">
    <property type="entry name" value="ARM-type_fold"/>
</dbReference>
<evidence type="ECO:0000256" key="1">
    <source>
        <dbReference type="SAM" id="MobiDB-lite"/>
    </source>
</evidence>
<evidence type="ECO:0000313" key="2">
    <source>
        <dbReference type="EMBL" id="QQO10209.1"/>
    </source>
</evidence>
<protein>
    <recommendedName>
        <fullName evidence="4">HEAT repeat domain-containing protein</fullName>
    </recommendedName>
</protein>